<evidence type="ECO:0008006" key="3">
    <source>
        <dbReference type="Google" id="ProtNLM"/>
    </source>
</evidence>
<comment type="caution">
    <text evidence="1">The sequence shown here is derived from an EMBL/GenBank/DDBJ whole genome shotgun (WGS) entry which is preliminary data.</text>
</comment>
<dbReference type="RefSeq" id="WP_034372560.1">
    <property type="nucleotide sequence ID" value="NZ_AWOR01000062.1"/>
</dbReference>
<dbReference type="EMBL" id="AWOR01000062">
    <property type="protein sequence ID" value="KGH27252.1"/>
    <property type="molecule type" value="Genomic_DNA"/>
</dbReference>
<proteinExistence type="predicted"/>
<organism evidence="1 2">
    <name type="scientific">Comamonas testosteroni</name>
    <name type="common">Pseudomonas testosteroni</name>
    <dbReference type="NCBI Taxonomy" id="285"/>
    <lineage>
        <taxon>Bacteria</taxon>
        <taxon>Pseudomonadati</taxon>
        <taxon>Pseudomonadota</taxon>
        <taxon>Betaproteobacteria</taxon>
        <taxon>Burkholderiales</taxon>
        <taxon>Comamonadaceae</taxon>
        <taxon>Comamonas</taxon>
    </lineage>
</organism>
<gene>
    <name evidence="1" type="ORF">P353_18940</name>
</gene>
<reference evidence="1 2" key="1">
    <citation type="submission" date="2013-09" db="EMBL/GenBank/DDBJ databases">
        <title>High correlation between genotypes and phenotypes of environmental bacteria Comamonas testosteroni strains.</title>
        <authorList>
            <person name="Liu L."/>
            <person name="Zhu W."/>
            <person name="Xia X."/>
            <person name="Xu B."/>
            <person name="Luo M."/>
            <person name="Wang G."/>
        </authorList>
    </citation>
    <scope>NUCLEOTIDE SEQUENCE [LARGE SCALE GENOMIC DNA]</scope>
    <source>
        <strain evidence="1 2">JL40</strain>
    </source>
</reference>
<protein>
    <recommendedName>
        <fullName evidence="3">DUF2946 family protein</fullName>
    </recommendedName>
</protein>
<name>A0A096HEF8_COMTE</name>
<sequence>MDDIVKQAMAKWPNVPACSGWLGLDARGQWWLRDEQAQACGAFASGRPGARGSLLRHEKLAEFIGRNYLAESDGRWYFQNGPQRVYVELESAPWIWRLRCTEHGLQLISHTGQELAPEQVQQVLLDEQGRLFLVLPQGLGMVHSLDMLDAANALEGGVLPEVQEVDSASLPLKFGFMPSPQAHQV</sequence>
<dbReference type="Pfam" id="PF11161">
    <property type="entry name" value="DUF2944"/>
    <property type="match status" value="1"/>
</dbReference>
<dbReference type="InterPro" id="IPR021332">
    <property type="entry name" value="DUF2944"/>
</dbReference>
<dbReference type="Proteomes" id="UP000029553">
    <property type="component" value="Unassembled WGS sequence"/>
</dbReference>
<dbReference type="AlphaFoldDB" id="A0A096HEF8"/>
<accession>A0A096HEF8</accession>
<evidence type="ECO:0000313" key="1">
    <source>
        <dbReference type="EMBL" id="KGH27252.1"/>
    </source>
</evidence>
<evidence type="ECO:0000313" key="2">
    <source>
        <dbReference type="Proteomes" id="UP000029553"/>
    </source>
</evidence>